<dbReference type="PRINTS" id="PR00420">
    <property type="entry name" value="RNGMNOXGNASE"/>
</dbReference>
<dbReference type="GO" id="GO:0071949">
    <property type="term" value="F:FAD binding"/>
    <property type="evidence" value="ECO:0007669"/>
    <property type="project" value="InterPro"/>
</dbReference>
<feature type="domain" description="FAD-binding" evidence="6">
    <location>
        <begin position="5"/>
        <end position="365"/>
    </location>
</feature>
<evidence type="ECO:0000256" key="2">
    <source>
        <dbReference type="ARBA" id="ARBA00022630"/>
    </source>
</evidence>
<dbReference type="Proteomes" id="UP000612746">
    <property type="component" value="Unassembled WGS sequence"/>
</dbReference>
<comment type="caution">
    <text evidence="7">The sequence shown here is derived from an EMBL/GenBank/DDBJ whole genome shotgun (WGS) entry which is preliminary data.</text>
</comment>
<dbReference type="PANTHER" id="PTHR47178:SF4">
    <property type="entry name" value="FAD-DEPENDENT MONOOXYGENASE APTC"/>
    <property type="match status" value="1"/>
</dbReference>
<keyword evidence="2" id="KW-0285">Flavoprotein</keyword>
<gene>
    <name evidence="7" type="ORF">INT44_006846</name>
</gene>
<dbReference type="OrthoDB" id="655030at2759"/>
<dbReference type="Pfam" id="PF01494">
    <property type="entry name" value="FAD_binding_3"/>
    <property type="match status" value="1"/>
</dbReference>
<evidence type="ECO:0000256" key="4">
    <source>
        <dbReference type="ARBA" id="ARBA00023002"/>
    </source>
</evidence>
<comment type="pathway">
    <text evidence="1">Secondary metabolite biosynthesis.</text>
</comment>
<evidence type="ECO:0000256" key="3">
    <source>
        <dbReference type="ARBA" id="ARBA00022827"/>
    </source>
</evidence>
<keyword evidence="8" id="KW-1185">Reference proteome</keyword>
<name>A0A8H7PIQ4_9FUNG</name>
<proteinExistence type="predicted"/>
<dbReference type="SUPFAM" id="SSF51905">
    <property type="entry name" value="FAD/NAD(P)-binding domain"/>
    <property type="match status" value="1"/>
</dbReference>
<evidence type="ECO:0000259" key="6">
    <source>
        <dbReference type="Pfam" id="PF01494"/>
    </source>
</evidence>
<evidence type="ECO:0000256" key="1">
    <source>
        <dbReference type="ARBA" id="ARBA00005179"/>
    </source>
</evidence>
<evidence type="ECO:0000256" key="5">
    <source>
        <dbReference type="ARBA" id="ARBA00023033"/>
    </source>
</evidence>
<dbReference type="InterPro" id="IPR002938">
    <property type="entry name" value="FAD-bd"/>
</dbReference>
<dbReference type="PANTHER" id="PTHR47178">
    <property type="entry name" value="MONOOXYGENASE, FAD-BINDING"/>
    <property type="match status" value="1"/>
</dbReference>
<dbReference type="GO" id="GO:0004497">
    <property type="term" value="F:monooxygenase activity"/>
    <property type="evidence" value="ECO:0007669"/>
    <property type="project" value="UniProtKB-KW"/>
</dbReference>
<reference evidence="7" key="1">
    <citation type="submission" date="2020-12" db="EMBL/GenBank/DDBJ databases">
        <title>Metabolic potential, ecology and presence of endohyphal bacteria is reflected in genomic diversity of Mucoromycotina.</title>
        <authorList>
            <person name="Muszewska A."/>
            <person name="Okrasinska A."/>
            <person name="Steczkiewicz K."/>
            <person name="Drgas O."/>
            <person name="Orlowska M."/>
            <person name="Perlinska-Lenart U."/>
            <person name="Aleksandrzak-Piekarczyk T."/>
            <person name="Szatraj K."/>
            <person name="Zielenkiewicz U."/>
            <person name="Pilsyk S."/>
            <person name="Malc E."/>
            <person name="Mieczkowski P."/>
            <person name="Kruszewska J.S."/>
            <person name="Biernat P."/>
            <person name="Pawlowska J."/>
        </authorList>
    </citation>
    <scope>NUCLEOTIDE SEQUENCE</scope>
    <source>
        <strain evidence="7">WA0000051536</strain>
    </source>
</reference>
<keyword evidence="4" id="KW-0560">Oxidoreductase</keyword>
<dbReference type="AlphaFoldDB" id="A0A8H7PIQ4"/>
<keyword evidence="3" id="KW-0274">FAD</keyword>
<dbReference type="InterPro" id="IPR036188">
    <property type="entry name" value="FAD/NAD-bd_sf"/>
</dbReference>
<dbReference type="Gene3D" id="3.50.50.60">
    <property type="entry name" value="FAD/NAD(P)-binding domain"/>
    <property type="match status" value="1"/>
</dbReference>
<keyword evidence="5" id="KW-0503">Monooxygenase</keyword>
<protein>
    <recommendedName>
        <fullName evidence="6">FAD-binding domain-containing protein</fullName>
    </recommendedName>
</protein>
<sequence>MPLSSVLIVGAGPAGLSLAQYLKTHGIPYRIVEKSNDDRLQGYSVSLHFALEYLAKAMGEEKMKSIVEKTSVNYRDETAFSTVDHLGQPVMKSNGSPTLVGYGIRANRSRLRTFLLDGIDVEMGVDATGVVFTDQGPVLKTNKGDMVADVIVGADGIRSAVRTSIIGNTVEDTNIVNLSVSRDISAEEHAKFIKYSPTHSLMHGEKKDGQNGVVNLFYSVNDISPDKKRVNVRWILSWDKTAIYKDIPDTQDGLRKLANEMAEGFADPFKSLVLNTDPSEKYWLGMICQYMPDPAWNGKGQITLVGDAMHAMTPYRGEGLNHAILDIVRLGEQLVKAHQGEQTTAEAIAIYEEEAIVRGRKAVEASLEMANSVHRGLTWPLMMVTRAISFMLNFTQNIPFMELFFPKTH</sequence>
<evidence type="ECO:0000313" key="8">
    <source>
        <dbReference type="Proteomes" id="UP000612746"/>
    </source>
</evidence>
<accession>A0A8H7PIQ4</accession>
<organism evidence="7 8">
    <name type="scientific">Umbelopsis vinacea</name>
    <dbReference type="NCBI Taxonomy" id="44442"/>
    <lineage>
        <taxon>Eukaryota</taxon>
        <taxon>Fungi</taxon>
        <taxon>Fungi incertae sedis</taxon>
        <taxon>Mucoromycota</taxon>
        <taxon>Mucoromycotina</taxon>
        <taxon>Umbelopsidomycetes</taxon>
        <taxon>Umbelopsidales</taxon>
        <taxon>Umbelopsidaceae</taxon>
        <taxon>Umbelopsis</taxon>
    </lineage>
</organism>
<dbReference type="EMBL" id="JAEPRA010000016">
    <property type="protein sequence ID" value="KAG2174583.1"/>
    <property type="molecule type" value="Genomic_DNA"/>
</dbReference>
<evidence type="ECO:0000313" key="7">
    <source>
        <dbReference type="EMBL" id="KAG2174583.1"/>
    </source>
</evidence>